<protein>
    <submittedName>
        <fullName evidence="1">Uncharacterized protein</fullName>
    </submittedName>
</protein>
<accession>A0A645FLD8</accession>
<comment type="caution">
    <text evidence="1">The sequence shown here is derived from an EMBL/GenBank/DDBJ whole genome shotgun (WGS) entry which is preliminary data.</text>
</comment>
<name>A0A645FLD8_9ZZZZ</name>
<organism evidence="1">
    <name type="scientific">bioreactor metagenome</name>
    <dbReference type="NCBI Taxonomy" id="1076179"/>
    <lineage>
        <taxon>unclassified sequences</taxon>
        <taxon>metagenomes</taxon>
        <taxon>ecological metagenomes</taxon>
    </lineage>
</organism>
<gene>
    <name evidence="1" type="ORF">SDC9_160545</name>
</gene>
<evidence type="ECO:0000313" key="1">
    <source>
        <dbReference type="EMBL" id="MPN13224.1"/>
    </source>
</evidence>
<dbReference type="EMBL" id="VSSQ01059709">
    <property type="protein sequence ID" value="MPN13224.1"/>
    <property type="molecule type" value="Genomic_DNA"/>
</dbReference>
<proteinExistence type="predicted"/>
<sequence>MLSCFQHQLRRAIYRLGGQTVSLVPGETVQYTAVSHGFDQKHGVGWCGARDGRHNIHQLFVYDLNPAKAFEYGHNLFNILLCHQLIWTNRRVRFTDKGRCTWLSPDHLSILTQNILDITKFHTHCNDNHNRIFFGMAGNLAQNIGIDKRLNRQHQVVRSAGDTDI</sequence>
<dbReference type="AlphaFoldDB" id="A0A645FLD8"/>
<reference evidence="1" key="1">
    <citation type="submission" date="2019-08" db="EMBL/GenBank/DDBJ databases">
        <authorList>
            <person name="Kucharzyk K."/>
            <person name="Murdoch R.W."/>
            <person name="Higgins S."/>
            <person name="Loffler F."/>
        </authorList>
    </citation>
    <scope>NUCLEOTIDE SEQUENCE</scope>
</reference>